<protein>
    <submittedName>
        <fullName evidence="1">Alkaline phosphatase family protein</fullName>
    </submittedName>
</protein>
<dbReference type="PANTHER" id="PTHR10151">
    <property type="entry name" value="ECTONUCLEOTIDE PYROPHOSPHATASE/PHOSPHODIESTERASE"/>
    <property type="match status" value="1"/>
</dbReference>
<sequence length="596" mass="66309">MRRYAPGGGYEYEVVEVIGENPLERQDYRALATYEEEMAAAGNPADVQQAYIEPERLTYPYAYERISQLFDSPNAPDLIVNPKSYTYGRQPGQHGALDVVQSRSPLVFSGPGVKRGAMVDAPAKQVDIAPTIAHLMGFPLIDGKDITGRTSSERGNGPDVYLKRQDGRVLHEVLDESAGRPERVYLILLDGQSHTELRYRLEQEPGAIPNLRRLIERGCMLQYGSITNFPSITWPSHNAIGTGTWSGHHDIVNPTYYLRAERRLVSPQGEQFETGKYLNGDVETLYEAFKRVFGPGVFTASINEPCTRGADHASLERRLVGDRGRLIALTKETEHEISPRWFEELEEEGHKLQGQIDNRALAQARLLFLDESHPAPVFVFHEFAQPDSSAHDYGPHHEGARAALDETDRRIGHLLRTLEERGLFETTLFIVTTDHGMATQNVELRANPSRIPQRDGMAAVTAEPCIYLRDLRVEVEVTHDGRSARFAVMDNDADEHGVYPPVAGAEVVVTDRKDGLVARVRTDENGLAACAVPAELEPRELLAAVHAEGFNPRHLRLDGSSVCIDLREVLYGAGEGQRAADGTITPWHSRSKTSRT</sequence>
<dbReference type="Gene3D" id="3.40.720.10">
    <property type="entry name" value="Alkaline Phosphatase, subunit A"/>
    <property type="match status" value="2"/>
</dbReference>
<dbReference type="InterPro" id="IPR002591">
    <property type="entry name" value="Phosphodiest/P_Trfase"/>
</dbReference>
<dbReference type="Pfam" id="PF01663">
    <property type="entry name" value="Phosphodiest"/>
    <property type="match status" value="1"/>
</dbReference>
<dbReference type="Proteomes" id="UP001212803">
    <property type="component" value="Chromosome"/>
</dbReference>
<dbReference type="SUPFAM" id="SSF53649">
    <property type="entry name" value="Alkaline phosphatase-like"/>
    <property type="match status" value="2"/>
</dbReference>
<dbReference type="PANTHER" id="PTHR10151:SF120">
    <property type="entry name" value="BIS(5'-ADENOSYL)-TRIPHOSPHATASE"/>
    <property type="match status" value="1"/>
</dbReference>
<evidence type="ECO:0000313" key="2">
    <source>
        <dbReference type="Proteomes" id="UP001212803"/>
    </source>
</evidence>
<proteinExistence type="predicted"/>
<organism evidence="1 2">
    <name type="scientific">Tepidiforma flava</name>
    <dbReference type="NCBI Taxonomy" id="3004094"/>
    <lineage>
        <taxon>Bacteria</taxon>
        <taxon>Bacillati</taxon>
        <taxon>Chloroflexota</taxon>
        <taxon>Tepidiformia</taxon>
        <taxon>Tepidiformales</taxon>
        <taxon>Tepidiformaceae</taxon>
        <taxon>Tepidiforma</taxon>
    </lineage>
</organism>
<accession>A0ABY7M785</accession>
<dbReference type="InterPro" id="IPR017850">
    <property type="entry name" value="Alkaline_phosphatase_core_sf"/>
</dbReference>
<reference evidence="1 2" key="1">
    <citation type="journal article" date="2023" name="ISME J.">
        <title>Thermophilic Dehalococcoidia with unusual traits shed light on an unexpected past.</title>
        <authorList>
            <person name="Palmer M."/>
            <person name="Covington J.K."/>
            <person name="Zhou E.M."/>
            <person name="Thomas S.C."/>
            <person name="Habib N."/>
            <person name="Seymour C.O."/>
            <person name="Lai D."/>
            <person name="Johnston J."/>
            <person name="Hashimi A."/>
            <person name="Jiao J.Y."/>
            <person name="Muok A.R."/>
            <person name="Liu L."/>
            <person name="Xian W.D."/>
            <person name="Zhi X.Y."/>
            <person name="Li M.M."/>
            <person name="Silva L.P."/>
            <person name="Bowen B.P."/>
            <person name="Louie K."/>
            <person name="Briegel A."/>
            <person name="Pett-Ridge J."/>
            <person name="Weber P.K."/>
            <person name="Tocheva E.I."/>
            <person name="Woyke T."/>
            <person name="Northen T.R."/>
            <person name="Mayali X."/>
            <person name="Li W.J."/>
            <person name="Hedlund B.P."/>
        </authorList>
    </citation>
    <scope>NUCLEOTIDE SEQUENCE [LARGE SCALE GENOMIC DNA]</scope>
    <source>
        <strain evidence="1 2">YIM 72310</strain>
    </source>
</reference>
<keyword evidence="2" id="KW-1185">Reference proteome</keyword>
<dbReference type="EMBL" id="CP115149">
    <property type="protein sequence ID" value="WBL36382.1"/>
    <property type="molecule type" value="Genomic_DNA"/>
</dbReference>
<evidence type="ECO:0000313" key="1">
    <source>
        <dbReference type="EMBL" id="WBL36382.1"/>
    </source>
</evidence>
<gene>
    <name evidence="1" type="ORF">O0235_02075</name>
</gene>
<dbReference type="RefSeq" id="WP_270056906.1">
    <property type="nucleotide sequence ID" value="NZ_CP115149.1"/>
</dbReference>
<name>A0ABY7M785_9CHLR</name>